<dbReference type="GO" id="GO:0004519">
    <property type="term" value="F:endonuclease activity"/>
    <property type="evidence" value="ECO:0007669"/>
    <property type="project" value="UniProtKB-KW"/>
</dbReference>
<comment type="caution">
    <text evidence="8">The sequence shown here is derived from an EMBL/GenBank/DDBJ whole genome shotgun (WGS) entry which is preliminary data.</text>
</comment>
<dbReference type="GO" id="GO:0016787">
    <property type="term" value="F:hydrolase activity"/>
    <property type="evidence" value="ECO:0007669"/>
    <property type="project" value="UniProtKB-KW"/>
</dbReference>
<proteinExistence type="predicted"/>
<dbReference type="InterPro" id="IPR050951">
    <property type="entry name" value="Retrovirus_Pol_polyprotein"/>
</dbReference>
<dbReference type="InterPro" id="IPR043502">
    <property type="entry name" value="DNA/RNA_pol_sf"/>
</dbReference>
<evidence type="ECO:0000259" key="7">
    <source>
        <dbReference type="Pfam" id="PF17917"/>
    </source>
</evidence>
<dbReference type="GO" id="GO:0003964">
    <property type="term" value="F:RNA-directed DNA polymerase activity"/>
    <property type="evidence" value="ECO:0007669"/>
    <property type="project" value="UniProtKB-KW"/>
</dbReference>
<dbReference type="Proteomes" id="UP000683360">
    <property type="component" value="Unassembled WGS sequence"/>
</dbReference>
<feature type="domain" description="Reverse transcriptase RNase H-like" evidence="7">
    <location>
        <begin position="120"/>
        <end position="187"/>
    </location>
</feature>
<evidence type="ECO:0000313" key="9">
    <source>
        <dbReference type="Proteomes" id="UP000683360"/>
    </source>
</evidence>
<evidence type="ECO:0000313" key="8">
    <source>
        <dbReference type="EMBL" id="CAG2220666.1"/>
    </source>
</evidence>
<dbReference type="AlphaFoldDB" id="A0A8S3SKE4"/>
<evidence type="ECO:0000256" key="2">
    <source>
        <dbReference type="ARBA" id="ARBA00022695"/>
    </source>
</evidence>
<dbReference type="SUPFAM" id="SSF56672">
    <property type="entry name" value="DNA/RNA polymerases"/>
    <property type="match status" value="1"/>
</dbReference>
<dbReference type="PANTHER" id="PTHR37984:SF5">
    <property type="entry name" value="PROTEIN NYNRIN-LIKE"/>
    <property type="match status" value="1"/>
</dbReference>
<accession>A0A8S3SKE4</accession>
<sequence length="346" mass="39293">MTSQDIGNTSIVEHTIDTGDAKPIKLRPYRIPLSKKLDAEEEIRKMAEIGIIEPSSSAWCAPIVMITKKDGSIRFCCDFRKINHVTIKDCQPLPRIDDSLAALSGCRWLSTCDLKSGYWQTFSKPERQYCVTRKELFAMVASIKNFHHYLYGRHFLVRTDHGALRWLMNFKNPEGQMARWLEVLGTYDFEIQHIAGRIHSNADALSRRPCLATSCKYCNRIESKSKSVDLTNTAKDHAVRILMKESITKVSLEKVTSNQAETELQDLSFDNGVIQQNRVKEKEWSSLSEGKGIFQVVSLEKPIYQESVDPFNNGLATDACPIKRVVHNKDTTSKLKSNVTCTLTFP</sequence>
<organism evidence="8 9">
    <name type="scientific">Mytilus edulis</name>
    <name type="common">Blue mussel</name>
    <dbReference type="NCBI Taxonomy" id="6550"/>
    <lineage>
        <taxon>Eukaryota</taxon>
        <taxon>Metazoa</taxon>
        <taxon>Spiralia</taxon>
        <taxon>Lophotrochozoa</taxon>
        <taxon>Mollusca</taxon>
        <taxon>Bivalvia</taxon>
        <taxon>Autobranchia</taxon>
        <taxon>Pteriomorphia</taxon>
        <taxon>Mytilida</taxon>
        <taxon>Mytiloidea</taxon>
        <taxon>Mytilidae</taxon>
        <taxon>Mytilinae</taxon>
        <taxon>Mytilus</taxon>
    </lineage>
</organism>
<dbReference type="PANTHER" id="PTHR37984">
    <property type="entry name" value="PROTEIN CBG26694"/>
    <property type="match status" value="1"/>
</dbReference>
<keyword evidence="5" id="KW-0378">Hydrolase</keyword>
<keyword evidence="3" id="KW-0540">Nuclease</keyword>
<keyword evidence="1" id="KW-0808">Transferase</keyword>
<keyword evidence="4" id="KW-0255">Endonuclease</keyword>
<dbReference type="CDD" id="cd09274">
    <property type="entry name" value="RNase_HI_RT_Ty3"/>
    <property type="match status" value="1"/>
</dbReference>
<dbReference type="CDD" id="cd01647">
    <property type="entry name" value="RT_LTR"/>
    <property type="match status" value="1"/>
</dbReference>
<evidence type="ECO:0000256" key="1">
    <source>
        <dbReference type="ARBA" id="ARBA00022679"/>
    </source>
</evidence>
<dbReference type="EMBL" id="CAJPWZ010001666">
    <property type="protein sequence ID" value="CAG2220666.1"/>
    <property type="molecule type" value="Genomic_DNA"/>
</dbReference>
<protein>
    <recommendedName>
        <fullName evidence="7">Reverse transcriptase RNase H-like domain-containing protein</fullName>
    </recommendedName>
</protein>
<dbReference type="Pfam" id="PF17917">
    <property type="entry name" value="RT_RNaseH"/>
    <property type="match status" value="1"/>
</dbReference>
<keyword evidence="9" id="KW-1185">Reference proteome</keyword>
<keyword evidence="2" id="KW-0548">Nucleotidyltransferase</keyword>
<dbReference type="Gene3D" id="3.10.10.10">
    <property type="entry name" value="HIV Type 1 Reverse Transcriptase, subunit A, domain 1"/>
    <property type="match status" value="1"/>
</dbReference>
<dbReference type="OrthoDB" id="10030726at2759"/>
<evidence type="ECO:0000256" key="3">
    <source>
        <dbReference type="ARBA" id="ARBA00022722"/>
    </source>
</evidence>
<reference evidence="8" key="1">
    <citation type="submission" date="2021-03" db="EMBL/GenBank/DDBJ databases">
        <authorList>
            <person name="Bekaert M."/>
        </authorList>
    </citation>
    <scope>NUCLEOTIDE SEQUENCE</scope>
</reference>
<evidence type="ECO:0000256" key="5">
    <source>
        <dbReference type="ARBA" id="ARBA00022801"/>
    </source>
</evidence>
<name>A0A8S3SKE4_MYTED</name>
<evidence type="ECO:0000256" key="4">
    <source>
        <dbReference type="ARBA" id="ARBA00022759"/>
    </source>
</evidence>
<dbReference type="InterPro" id="IPR041373">
    <property type="entry name" value="RT_RNaseH"/>
</dbReference>
<keyword evidence="6" id="KW-0695">RNA-directed DNA polymerase</keyword>
<evidence type="ECO:0000256" key="6">
    <source>
        <dbReference type="ARBA" id="ARBA00022918"/>
    </source>
</evidence>
<gene>
    <name evidence="8" type="ORF">MEDL_34127</name>
</gene>